<dbReference type="PROSITE" id="PS51318">
    <property type="entry name" value="TAT"/>
    <property type="match status" value="1"/>
</dbReference>
<reference evidence="4 5" key="1">
    <citation type="submission" date="2018-08" db="EMBL/GenBank/DDBJ databases">
        <title>Henriciella mobilis sp. nov., isolated from seawater.</title>
        <authorList>
            <person name="Cheng H."/>
            <person name="Wu Y.-H."/>
            <person name="Xu X.-W."/>
            <person name="Guo L.-L."/>
        </authorList>
    </citation>
    <scope>NUCLEOTIDE SEQUENCE [LARGE SCALE GENOMIC DNA]</scope>
    <source>
        <strain evidence="4 5">JN25</strain>
    </source>
</reference>
<feature type="signal peptide" evidence="2">
    <location>
        <begin position="1"/>
        <end position="24"/>
    </location>
</feature>
<dbReference type="PROSITE" id="PS51257">
    <property type="entry name" value="PROKAR_LIPOPROTEIN"/>
    <property type="match status" value="1"/>
</dbReference>
<keyword evidence="4" id="KW-0032">Aminotransferase</keyword>
<dbReference type="SUPFAM" id="SSF53383">
    <property type="entry name" value="PLP-dependent transferases"/>
    <property type="match status" value="1"/>
</dbReference>
<evidence type="ECO:0000259" key="3">
    <source>
        <dbReference type="Pfam" id="PF00266"/>
    </source>
</evidence>
<keyword evidence="4" id="KW-0808">Transferase</keyword>
<feature type="domain" description="Aminotransferase class V" evidence="3">
    <location>
        <begin position="80"/>
        <end position="375"/>
    </location>
</feature>
<name>A0A399RTI1_9PROT</name>
<accession>A0A399RTI1</accession>
<gene>
    <name evidence="4" type="ORF">D1223_04055</name>
</gene>
<organism evidence="4 5">
    <name type="scientific">Henriciella mobilis</name>
    <dbReference type="NCBI Taxonomy" id="2305467"/>
    <lineage>
        <taxon>Bacteria</taxon>
        <taxon>Pseudomonadati</taxon>
        <taxon>Pseudomonadota</taxon>
        <taxon>Alphaproteobacteria</taxon>
        <taxon>Hyphomonadales</taxon>
        <taxon>Hyphomonadaceae</taxon>
        <taxon>Henriciella</taxon>
    </lineage>
</organism>
<dbReference type="AlphaFoldDB" id="A0A399RTI1"/>
<comment type="caution">
    <text evidence="4">The sequence shown here is derived from an EMBL/GenBank/DDBJ whole genome shotgun (WGS) entry which is preliminary data.</text>
</comment>
<evidence type="ECO:0000256" key="1">
    <source>
        <dbReference type="ARBA" id="ARBA00022898"/>
    </source>
</evidence>
<dbReference type="Pfam" id="PF00266">
    <property type="entry name" value="Aminotran_5"/>
    <property type="match status" value="1"/>
</dbReference>
<dbReference type="InterPro" id="IPR000192">
    <property type="entry name" value="Aminotrans_V_dom"/>
</dbReference>
<dbReference type="RefSeq" id="WP_119375273.1">
    <property type="nucleotide sequence ID" value="NZ_QWFX01000005.1"/>
</dbReference>
<evidence type="ECO:0000313" key="5">
    <source>
        <dbReference type="Proteomes" id="UP000266385"/>
    </source>
</evidence>
<protein>
    <submittedName>
        <fullName evidence="4">Aminotransferase class V-fold PLP-dependent enzyme</fullName>
    </submittedName>
</protein>
<dbReference type="PANTHER" id="PTHR43586">
    <property type="entry name" value="CYSTEINE DESULFURASE"/>
    <property type="match status" value="1"/>
</dbReference>
<dbReference type="Proteomes" id="UP000266385">
    <property type="component" value="Unassembled WGS sequence"/>
</dbReference>
<sequence length="420" mass="45172">MKLTRRDALTLTAAAVAGSGACTATSQTDAASTTAPAPVAPASLPDTSSFSLGDTVYLNAGSQHPFSKHARASIDAYLRHRQTHQPDDGYELGEDAAIEKFAKLVNADPEEITWVQSTTAGEQMIVRSLGLPEKGAKVVTDTLHFFGSFPLYGELERQGCEVAWVEAKDGHISMEDMDRAITPGTKLVSLSLVSTINGFEHDLKAVCDLAHARGALVYADIIHAAGCVPVDLHGSGVDFAACASYKWLMGDFGLGFLYVRKGVMGRLVRTNYGYYGISQFATHMYPFDAPGETLVEYGFADDASGWFALGTHSHTVIAQLNASLDYILDLGVDKIQAHAQSLTSRLKEGLKSQGFALLTPDSTRTPIVTAVCENAYSKLRPKMQERGIVTTVSRHRFRPTVSVFNTLDDIEAFLAAVGTA</sequence>
<dbReference type="GO" id="GO:0008483">
    <property type="term" value="F:transaminase activity"/>
    <property type="evidence" value="ECO:0007669"/>
    <property type="project" value="UniProtKB-KW"/>
</dbReference>
<evidence type="ECO:0000313" key="4">
    <source>
        <dbReference type="EMBL" id="RIJ33197.1"/>
    </source>
</evidence>
<proteinExistence type="predicted"/>
<keyword evidence="5" id="KW-1185">Reference proteome</keyword>
<keyword evidence="2" id="KW-0732">Signal</keyword>
<keyword evidence="1" id="KW-0663">Pyridoxal phosphate</keyword>
<dbReference type="OrthoDB" id="9804366at2"/>
<dbReference type="InterPro" id="IPR015421">
    <property type="entry name" value="PyrdxlP-dep_Trfase_major"/>
</dbReference>
<dbReference type="InterPro" id="IPR015424">
    <property type="entry name" value="PyrdxlP-dep_Trfase"/>
</dbReference>
<evidence type="ECO:0000256" key="2">
    <source>
        <dbReference type="SAM" id="SignalP"/>
    </source>
</evidence>
<dbReference type="PANTHER" id="PTHR43586:SF8">
    <property type="entry name" value="CYSTEINE DESULFURASE 1, CHLOROPLASTIC"/>
    <property type="match status" value="1"/>
</dbReference>
<dbReference type="Gene3D" id="3.40.640.10">
    <property type="entry name" value="Type I PLP-dependent aspartate aminotransferase-like (Major domain)"/>
    <property type="match status" value="1"/>
</dbReference>
<dbReference type="Gene3D" id="3.90.1150.10">
    <property type="entry name" value="Aspartate Aminotransferase, domain 1"/>
    <property type="match status" value="1"/>
</dbReference>
<dbReference type="EMBL" id="QWFX01000005">
    <property type="protein sequence ID" value="RIJ33197.1"/>
    <property type="molecule type" value="Genomic_DNA"/>
</dbReference>
<feature type="chain" id="PRO_5017316061" evidence="2">
    <location>
        <begin position="25"/>
        <end position="420"/>
    </location>
</feature>
<dbReference type="InterPro" id="IPR015422">
    <property type="entry name" value="PyrdxlP-dep_Trfase_small"/>
</dbReference>
<dbReference type="InterPro" id="IPR006311">
    <property type="entry name" value="TAT_signal"/>
</dbReference>